<evidence type="ECO:0000313" key="8">
    <source>
        <dbReference type="Proteomes" id="UP000683579"/>
    </source>
</evidence>
<keyword evidence="5" id="KW-0843">Virulence</keyword>
<evidence type="ECO:0000256" key="6">
    <source>
        <dbReference type="ARBA" id="ARBA00035650"/>
    </source>
</evidence>
<comment type="similarity">
    <text evidence="6">Belongs to the SctB/SipC family.</text>
</comment>
<dbReference type="RefSeq" id="WP_040232374.1">
    <property type="nucleotide sequence ID" value="NZ_CDHL01000038.1"/>
</dbReference>
<gene>
    <name evidence="7" type="ORF">I6L54_11480</name>
</gene>
<evidence type="ECO:0000256" key="3">
    <source>
        <dbReference type="ARBA" id="ARBA00022525"/>
    </source>
</evidence>
<dbReference type="EMBL" id="CP077262">
    <property type="protein sequence ID" value="QXA46946.1"/>
    <property type="molecule type" value="Genomic_DNA"/>
</dbReference>
<keyword evidence="4" id="KW-1043">Host membrane</keyword>
<keyword evidence="8" id="KW-1185">Reference proteome</keyword>
<dbReference type="Proteomes" id="UP000683579">
    <property type="component" value="Chromosome"/>
</dbReference>
<evidence type="ECO:0000256" key="1">
    <source>
        <dbReference type="ARBA" id="ARBA00004379"/>
    </source>
</evidence>
<evidence type="ECO:0008006" key="9">
    <source>
        <dbReference type="Google" id="ProtNLM"/>
    </source>
</evidence>
<protein>
    <recommendedName>
        <fullName evidence="9">Type III secretion system protein</fullName>
    </recommendedName>
</protein>
<dbReference type="InterPro" id="IPR005427">
    <property type="entry name" value="BipC/SctB"/>
</dbReference>
<keyword evidence="3" id="KW-0964">Secreted</keyword>
<accession>A0ABX8KDN6</accession>
<name>A0ABX8KDN6_9ENTR</name>
<organism evidence="7 8">
    <name type="scientific">Citrobacter pasteurii</name>
    <dbReference type="NCBI Taxonomy" id="1563222"/>
    <lineage>
        <taxon>Bacteria</taxon>
        <taxon>Pseudomonadati</taxon>
        <taxon>Pseudomonadota</taxon>
        <taxon>Gammaproteobacteria</taxon>
        <taxon>Enterobacterales</taxon>
        <taxon>Enterobacteriaceae</taxon>
        <taxon>Citrobacter</taxon>
    </lineage>
</organism>
<sequence>MVGSINSVVTGNVYLNTSENADVAQTDSRRNIKDTQAYQTLVKLVGDGYKGVDETKEDKAAVRKEAQQLLSQLHSGLGSNDTSTGNVITVSMPKASALLTLLVAMIESENESSIAGYKMSGELGVISQDFSNAAADELREQGELALSSGIVSGSTQIAGAAAGIGYGAKSAKNSVKAGLNEADASKFNGAAAKYSAKASGATTIGRALSEGEQGGFGMGTKNSEAEQTSLQASGKMMDQTMEMSRETAQKAAQVMSSLLSLMADIRHSSADLVSTVSSNLKA</sequence>
<reference evidence="7 8" key="1">
    <citation type="submission" date="2021-06" db="EMBL/GenBank/DDBJ databases">
        <title>FDA dAtabase for Regulatory Grade micrObial Sequences (FDA-ARGOS): Supporting development and validation of Infectious Disease Dx tests.</title>
        <authorList>
            <person name="Sproer C."/>
            <person name="Gronow S."/>
            <person name="Severitt S."/>
            <person name="Schroder I."/>
            <person name="Tallon L."/>
            <person name="Sadzewicz L."/>
            <person name="Zhao X."/>
            <person name="Boylan J."/>
            <person name="Ott S."/>
            <person name="Bowen H."/>
            <person name="Vavikolanu K."/>
            <person name="Mehta A."/>
            <person name="Aluvathingal J."/>
            <person name="Nadendla S."/>
            <person name="Lowell S."/>
            <person name="Myers T."/>
            <person name="Yan Y."/>
        </authorList>
    </citation>
    <scope>NUCLEOTIDE SEQUENCE [LARGE SCALE GENOMIC DNA]</scope>
    <source>
        <strain evidence="7 8">FDAARGOS 1424</strain>
    </source>
</reference>
<proteinExistence type="inferred from homology"/>
<evidence type="ECO:0000256" key="2">
    <source>
        <dbReference type="ARBA" id="ARBA00004613"/>
    </source>
</evidence>
<dbReference type="Pfam" id="PF09599">
    <property type="entry name" value="IpaC_SipC"/>
    <property type="match status" value="1"/>
</dbReference>
<evidence type="ECO:0000256" key="4">
    <source>
        <dbReference type="ARBA" id="ARBA00022870"/>
    </source>
</evidence>
<keyword evidence="4" id="KW-0472">Membrane</keyword>
<comment type="subcellular location">
    <subcellularLocation>
        <location evidence="1">Host membrane</location>
        <topology evidence="1">Single-pass membrane protein</topology>
    </subcellularLocation>
    <subcellularLocation>
        <location evidence="2">Secreted</location>
    </subcellularLocation>
</comment>
<evidence type="ECO:0000313" key="7">
    <source>
        <dbReference type="EMBL" id="QXA46946.1"/>
    </source>
</evidence>
<evidence type="ECO:0000256" key="5">
    <source>
        <dbReference type="ARBA" id="ARBA00023026"/>
    </source>
</evidence>